<proteinExistence type="predicted"/>
<feature type="compositionally biased region" description="Pro residues" evidence="1">
    <location>
        <begin position="26"/>
        <end position="38"/>
    </location>
</feature>
<keyword evidence="3" id="KW-1185">Reference proteome</keyword>
<evidence type="ECO:0000313" key="3">
    <source>
        <dbReference type="Proteomes" id="UP000799302"/>
    </source>
</evidence>
<name>A0A6A6UP60_9PEZI</name>
<dbReference type="AlphaFoldDB" id="A0A6A6UP60"/>
<gene>
    <name evidence="2" type="ORF">BT63DRAFT_473848</name>
</gene>
<reference evidence="2" key="1">
    <citation type="journal article" date="2020" name="Stud. Mycol.">
        <title>101 Dothideomycetes genomes: a test case for predicting lifestyles and emergence of pathogens.</title>
        <authorList>
            <person name="Haridas S."/>
            <person name="Albert R."/>
            <person name="Binder M."/>
            <person name="Bloem J."/>
            <person name="Labutti K."/>
            <person name="Salamov A."/>
            <person name="Andreopoulos B."/>
            <person name="Baker S."/>
            <person name="Barry K."/>
            <person name="Bills G."/>
            <person name="Bluhm B."/>
            <person name="Cannon C."/>
            <person name="Castanera R."/>
            <person name="Culley D."/>
            <person name="Daum C."/>
            <person name="Ezra D."/>
            <person name="Gonzalez J."/>
            <person name="Henrissat B."/>
            <person name="Kuo A."/>
            <person name="Liang C."/>
            <person name="Lipzen A."/>
            <person name="Lutzoni F."/>
            <person name="Magnuson J."/>
            <person name="Mondo S."/>
            <person name="Nolan M."/>
            <person name="Ohm R."/>
            <person name="Pangilinan J."/>
            <person name="Park H.-J."/>
            <person name="Ramirez L."/>
            <person name="Alfaro M."/>
            <person name="Sun H."/>
            <person name="Tritt A."/>
            <person name="Yoshinaga Y."/>
            <person name="Zwiers L.-H."/>
            <person name="Turgeon B."/>
            <person name="Goodwin S."/>
            <person name="Spatafora J."/>
            <person name="Crous P."/>
            <person name="Grigoriev I."/>
        </authorList>
    </citation>
    <scope>NUCLEOTIDE SEQUENCE</scope>
    <source>
        <strain evidence="2">CBS 115976</strain>
    </source>
</reference>
<feature type="compositionally biased region" description="Basic residues" evidence="1">
    <location>
        <begin position="82"/>
        <end position="91"/>
    </location>
</feature>
<evidence type="ECO:0000313" key="2">
    <source>
        <dbReference type="EMBL" id="KAF2674069.1"/>
    </source>
</evidence>
<sequence>MIQLAKPTTYQTKHISPPKCTFKPYPSSPPSSYPPPTHNQPTRPSHLPQKPPTRPTTSLPPNPSPPPSPHPSNAPPSPKARQTNHPHKIHIHGQQPLPRLPRLPTGSANGKYEACTPSKPLKLWTVCPSAAVFSCGNYGFEGADAGVQ</sequence>
<feature type="region of interest" description="Disordered" evidence="1">
    <location>
        <begin position="1"/>
        <end position="107"/>
    </location>
</feature>
<organism evidence="2 3">
    <name type="scientific">Microthyrium microscopicum</name>
    <dbReference type="NCBI Taxonomy" id="703497"/>
    <lineage>
        <taxon>Eukaryota</taxon>
        <taxon>Fungi</taxon>
        <taxon>Dikarya</taxon>
        <taxon>Ascomycota</taxon>
        <taxon>Pezizomycotina</taxon>
        <taxon>Dothideomycetes</taxon>
        <taxon>Dothideomycetes incertae sedis</taxon>
        <taxon>Microthyriales</taxon>
        <taxon>Microthyriaceae</taxon>
        <taxon>Microthyrium</taxon>
    </lineage>
</organism>
<protein>
    <submittedName>
        <fullName evidence="2">Uncharacterized protein</fullName>
    </submittedName>
</protein>
<dbReference type="Proteomes" id="UP000799302">
    <property type="component" value="Unassembled WGS sequence"/>
</dbReference>
<feature type="compositionally biased region" description="Pro residues" evidence="1">
    <location>
        <begin position="49"/>
        <end position="78"/>
    </location>
</feature>
<dbReference type="EMBL" id="MU004230">
    <property type="protein sequence ID" value="KAF2674069.1"/>
    <property type="molecule type" value="Genomic_DNA"/>
</dbReference>
<accession>A0A6A6UP60</accession>
<feature type="compositionally biased region" description="Polar residues" evidence="1">
    <location>
        <begin position="1"/>
        <end position="14"/>
    </location>
</feature>
<evidence type="ECO:0000256" key="1">
    <source>
        <dbReference type="SAM" id="MobiDB-lite"/>
    </source>
</evidence>